<dbReference type="GO" id="GO:0050660">
    <property type="term" value="F:flavin adenine dinucleotide binding"/>
    <property type="evidence" value="ECO:0007669"/>
    <property type="project" value="InterPro"/>
</dbReference>
<evidence type="ECO:0000256" key="2">
    <source>
        <dbReference type="ARBA" id="ARBA00022630"/>
    </source>
</evidence>
<keyword evidence="3 5" id="KW-0274">FAD</keyword>
<dbReference type="Gene3D" id="3.50.50.60">
    <property type="entry name" value="FAD/NAD(P)-binding domain"/>
    <property type="match status" value="1"/>
</dbReference>
<dbReference type="InterPro" id="IPR050346">
    <property type="entry name" value="FMO-like"/>
</dbReference>
<dbReference type="EC" id="1.-.-.-" evidence="5"/>
<dbReference type="InterPro" id="IPR036188">
    <property type="entry name" value="FAD/NAD-bd_sf"/>
</dbReference>
<evidence type="ECO:0000256" key="1">
    <source>
        <dbReference type="ARBA" id="ARBA00009183"/>
    </source>
</evidence>
<evidence type="ECO:0000256" key="4">
    <source>
        <dbReference type="ARBA" id="ARBA00023002"/>
    </source>
</evidence>
<proteinExistence type="inferred from homology"/>
<dbReference type="Pfam" id="PF00743">
    <property type="entry name" value="FMO-like"/>
    <property type="match status" value="1"/>
</dbReference>
<dbReference type="PROSITE" id="PS51257">
    <property type="entry name" value="PROKAR_LIPOPROTEIN"/>
    <property type="match status" value="1"/>
</dbReference>
<dbReference type="Proteomes" id="UP001210211">
    <property type="component" value="Unassembled WGS sequence"/>
</dbReference>
<evidence type="ECO:0000256" key="3">
    <source>
        <dbReference type="ARBA" id="ARBA00022827"/>
    </source>
</evidence>
<organism evidence="6 7">
    <name type="scientific">Rhynchospora tenuis</name>
    <dbReference type="NCBI Taxonomy" id="198213"/>
    <lineage>
        <taxon>Eukaryota</taxon>
        <taxon>Viridiplantae</taxon>
        <taxon>Streptophyta</taxon>
        <taxon>Embryophyta</taxon>
        <taxon>Tracheophyta</taxon>
        <taxon>Spermatophyta</taxon>
        <taxon>Magnoliopsida</taxon>
        <taxon>Liliopsida</taxon>
        <taxon>Poales</taxon>
        <taxon>Cyperaceae</taxon>
        <taxon>Cyperoideae</taxon>
        <taxon>Rhynchosporeae</taxon>
        <taxon>Rhynchospora</taxon>
    </lineage>
</organism>
<evidence type="ECO:0000313" key="7">
    <source>
        <dbReference type="Proteomes" id="UP001210211"/>
    </source>
</evidence>
<dbReference type="GO" id="GO:0004499">
    <property type="term" value="F:N,N-dimethylaniline monooxygenase activity"/>
    <property type="evidence" value="ECO:0007669"/>
    <property type="project" value="InterPro"/>
</dbReference>
<dbReference type="EMBL" id="JAMRDG010000001">
    <property type="protein sequence ID" value="KAJ3706792.1"/>
    <property type="molecule type" value="Genomic_DNA"/>
</dbReference>
<evidence type="ECO:0000256" key="5">
    <source>
        <dbReference type="RuleBase" id="RU361177"/>
    </source>
</evidence>
<keyword evidence="4 5" id="KW-0560">Oxidoreductase</keyword>
<comment type="cofactor">
    <cofactor evidence="5">
        <name>FAD</name>
        <dbReference type="ChEBI" id="CHEBI:57692"/>
    </cofactor>
</comment>
<keyword evidence="7" id="KW-1185">Reference proteome</keyword>
<dbReference type="GO" id="GO:0050661">
    <property type="term" value="F:NADP binding"/>
    <property type="evidence" value="ECO:0007669"/>
    <property type="project" value="InterPro"/>
</dbReference>
<comment type="similarity">
    <text evidence="1 5">Belongs to the FMO family.</text>
</comment>
<reference evidence="6 7" key="1">
    <citation type="journal article" date="2022" name="Cell">
        <title>Repeat-based holocentromeres influence genome architecture and karyotype evolution.</title>
        <authorList>
            <person name="Hofstatter P.G."/>
            <person name="Thangavel G."/>
            <person name="Lux T."/>
            <person name="Neumann P."/>
            <person name="Vondrak T."/>
            <person name="Novak P."/>
            <person name="Zhang M."/>
            <person name="Costa L."/>
            <person name="Castellani M."/>
            <person name="Scott A."/>
            <person name="Toegelov H."/>
            <person name="Fuchs J."/>
            <person name="Mata-Sucre Y."/>
            <person name="Dias Y."/>
            <person name="Vanzela A.L.L."/>
            <person name="Huettel B."/>
            <person name="Almeida C.C.S."/>
            <person name="Simkova H."/>
            <person name="Souza G."/>
            <person name="Pedrosa-Harand A."/>
            <person name="Macas J."/>
            <person name="Mayer K.F.X."/>
            <person name="Houben A."/>
            <person name="Marques A."/>
        </authorList>
    </citation>
    <scope>NUCLEOTIDE SEQUENCE [LARGE SCALE GENOMIC DNA]</scope>
    <source>
        <strain evidence="6">RhyTen1mFocal</strain>
    </source>
</reference>
<keyword evidence="5" id="KW-0503">Monooxygenase</keyword>
<dbReference type="PANTHER" id="PTHR23023">
    <property type="entry name" value="DIMETHYLANILINE MONOOXYGENASE"/>
    <property type="match status" value="1"/>
</dbReference>
<sequence length="160" mass="18227">MNKQKRVVIVGAGISGLVACKHVLEKGFQPIVFEADSIIGGVWTHTLSSTRLQSARPTFQFTDFPWPADVTDMHPDHDQVMNYLWLYAHHFDLIRWIEFNSRVVGIEYVGMPEKKIMAWEYWSGNGEAFGGGGDETGEWHVTVQQAGHPSIKVRRVLFRK</sequence>
<dbReference type="FunFam" id="3.50.50.60:FF:000403">
    <property type="entry name" value="Flavin-containing monooxygenase"/>
    <property type="match status" value="1"/>
</dbReference>
<dbReference type="InterPro" id="IPR020946">
    <property type="entry name" value="Flavin_mOase-like"/>
</dbReference>
<evidence type="ECO:0000313" key="6">
    <source>
        <dbReference type="EMBL" id="KAJ3706792.1"/>
    </source>
</evidence>
<name>A0AAD5ZZD2_9POAL</name>
<gene>
    <name evidence="6" type="ORF">LUZ61_010497</name>
</gene>
<accession>A0AAD5ZZD2</accession>
<comment type="caution">
    <text evidence="6">The sequence shown here is derived from an EMBL/GenBank/DDBJ whole genome shotgun (WGS) entry which is preliminary data.</text>
</comment>
<protein>
    <recommendedName>
        <fullName evidence="5">Flavin-containing monooxygenase</fullName>
        <ecNumber evidence="5">1.-.-.-</ecNumber>
    </recommendedName>
</protein>
<dbReference type="SUPFAM" id="SSF51905">
    <property type="entry name" value="FAD/NAD(P)-binding domain"/>
    <property type="match status" value="1"/>
</dbReference>
<dbReference type="AlphaFoldDB" id="A0AAD5ZZD2"/>
<keyword evidence="2 5" id="KW-0285">Flavoprotein</keyword>